<evidence type="ECO:0000256" key="1">
    <source>
        <dbReference type="SAM" id="MobiDB-lite"/>
    </source>
</evidence>
<feature type="compositionally biased region" description="Low complexity" evidence="1">
    <location>
        <begin position="209"/>
        <end position="223"/>
    </location>
</feature>
<dbReference type="AlphaFoldDB" id="E5ACY0"/>
<accession>E5ACY0</accession>
<name>E5ACY0_LEPMJ</name>
<dbReference type="HOGENOM" id="CLU_1142771_0_0_1"/>
<dbReference type="Proteomes" id="UP000002668">
    <property type="component" value="Genome"/>
</dbReference>
<organism evidence="2 3">
    <name type="scientific">Leptosphaeria maculans (strain JN3 / isolate v23.1.3 / race Av1-4-5-6-7-8)</name>
    <name type="common">Blackleg fungus</name>
    <name type="synonym">Phoma lingam</name>
    <dbReference type="NCBI Taxonomy" id="985895"/>
    <lineage>
        <taxon>Eukaryota</taxon>
        <taxon>Fungi</taxon>
        <taxon>Dikarya</taxon>
        <taxon>Ascomycota</taxon>
        <taxon>Pezizomycotina</taxon>
        <taxon>Dothideomycetes</taxon>
        <taxon>Pleosporomycetidae</taxon>
        <taxon>Pleosporales</taxon>
        <taxon>Pleosporineae</taxon>
        <taxon>Leptosphaeriaceae</taxon>
        <taxon>Plenodomus</taxon>
        <taxon>Plenodomus lingam/Leptosphaeria maculans species complex</taxon>
    </lineage>
</organism>
<dbReference type="EMBL" id="FP929139">
    <property type="protein sequence ID" value="CBY02332.1"/>
    <property type="molecule type" value="Genomic_DNA"/>
</dbReference>
<reference evidence="3" key="1">
    <citation type="journal article" date="2011" name="Nat. Commun.">
        <title>Effector diversification within compartments of the Leptosphaeria maculans genome affected by Repeat-Induced Point mutations.</title>
        <authorList>
            <person name="Rouxel T."/>
            <person name="Grandaubert J."/>
            <person name="Hane J.K."/>
            <person name="Hoede C."/>
            <person name="van de Wouw A.P."/>
            <person name="Couloux A."/>
            <person name="Dominguez V."/>
            <person name="Anthouard V."/>
            <person name="Bally P."/>
            <person name="Bourras S."/>
            <person name="Cozijnsen A.J."/>
            <person name="Ciuffetti L.M."/>
            <person name="Degrave A."/>
            <person name="Dilmaghani A."/>
            <person name="Duret L."/>
            <person name="Fudal I."/>
            <person name="Goodwin S.B."/>
            <person name="Gout L."/>
            <person name="Glaser N."/>
            <person name="Linglin J."/>
            <person name="Kema G.H.J."/>
            <person name="Lapalu N."/>
            <person name="Lawrence C.B."/>
            <person name="May K."/>
            <person name="Meyer M."/>
            <person name="Ollivier B."/>
            <person name="Poulain J."/>
            <person name="Schoch C.L."/>
            <person name="Simon A."/>
            <person name="Spatafora J.W."/>
            <person name="Stachowiak A."/>
            <person name="Turgeon B.G."/>
            <person name="Tyler B.M."/>
            <person name="Vincent D."/>
            <person name="Weissenbach J."/>
            <person name="Amselem J."/>
            <person name="Quesneville H."/>
            <person name="Oliver R.P."/>
            <person name="Wincker P."/>
            <person name="Balesdent M.-H."/>
            <person name="Howlett B.J."/>
        </authorList>
    </citation>
    <scope>NUCLEOTIDE SEQUENCE [LARGE SCALE GENOMIC DNA]</scope>
    <source>
        <strain evidence="3">JN3 / isolate v23.1.3 / race Av1-4-5-6-7-8</strain>
    </source>
</reference>
<evidence type="ECO:0000313" key="2">
    <source>
        <dbReference type="EMBL" id="CBY02332.1"/>
    </source>
</evidence>
<sequence>MGKVGQSVGRLASGVLVVECLLIQVPCPIAVFVNELRRKMVIRSALPPPTVGASGGVMRLPSHWSRLLIAGLRRWVDDRAAEERAKLDMCFACMVGSYTQPSPAQQAKPTSQPDKAVVPSRPQLGLLIVHGKLPPPSFPGLGPHSARLNPLLRPATSTIIRHHPWDFIPYTSAVTPLRSCTTDSTLSPHSASRNHLALNKQRQPRPVPNNHNNNNNNKNNKNNKTSRPRISHPVLGPPPGSPP</sequence>
<dbReference type="InParanoid" id="E5ACY0"/>
<protein>
    <submittedName>
        <fullName evidence="2">Predicted protein</fullName>
    </submittedName>
</protein>
<dbReference type="VEuPathDB" id="FungiDB:LEMA_P011190.1"/>
<evidence type="ECO:0000313" key="3">
    <source>
        <dbReference type="Proteomes" id="UP000002668"/>
    </source>
</evidence>
<proteinExistence type="predicted"/>
<keyword evidence="3" id="KW-1185">Reference proteome</keyword>
<feature type="region of interest" description="Disordered" evidence="1">
    <location>
        <begin position="199"/>
        <end position="243"/>
    </location>
</feature>
<gene>
    <name evidence="2" type="ORF">LEMA_P011190.1</name>
</gene>